<keyword evidence="2" id="KW-1185">Reference proteome</keyword>
<dbReference type="SUPFAM" id="SSF51735">
    <property type="entry name" value="NAD(P)-binding Rossmann-fold domains"/>
    <property type="match status" value="1"/>
</dbReference>
<accession>A0AAP0I463</accession>
<organism evidence="1 2">
    <name type="scientific">Stephania yunnanensis</name>
    <dbReference type="NCBI Taxonomy" id="152371"/>
    <lineage>
        <taxon>Eukaryota</taxon>
        <taxon>Viridiplantae</taxon>
        <taxon>Streptophyta</taxon>
        <taxon>Embryophyta</taxon>
        <taxon>Tracheophyta</taxon>
        <taxon>Spermatophyta</taxon>
        <taxon>Magnoliopsida</taxon>
        <taxon>Ranunculales</taxon>
        <taxon>Menispermaceae</taxon>
        <taxon>Menispermoideae</taxon>
        <taxon>Cissampelideae</taxon>
        <taxon>Stephania</taxon>
    </lineage>
</organism>
<dbReference type="PANTHER" id="PTHR45267:SF2">
    <property type="entry name" value="NADPH-DEPENDENT PTERIN ALDEHYDE REDUCTASE"/>
    <property type="match status" value="1"/>
</dbReference>
<dbReference type="InterPro" id="IPR053241">
    <property type="entry name" value="NADPH_pterin_aldehyde_rdct"/>
</dbReference>
<dbReference type="GO" id="GO:0016616">
    <property type="term" value="F:oxidoreductase activity, acting on the CH-OH group of donors, NAD or NADP as acceptor"/>
    <property type="evidence" value="ECO:0007669"/>
    <property type="project" value="TreeGrafter"/>
</dbReference>
<dbReference type="GO" id="GO:0005829">
    <property type="term" value="C:cytosol"/>
    <property type="evidence" value="ECO:0007669"/>
    <property type="project" value="TreeGrafter"/>
</dbReference>
<evidence type="ECO:0000313" key="1">
    <source>
        <dbReference type="EMBL" id="KAK9108284.1"/>
    </source>
</evidence>
<evidence type="ECO:0000313" key="2">
    <source>
        <dbReference type="Proteomes" id="UP001420932"/>
    </source>
</evidence>
<dbReference type="Gene3D" id="3.40.50.720">
    <property type="entry name" value="NAD(P)-binding Rossmann-like Domain"/>
    <property type="match status" value="1"/>
</dbReference>
<dbReference type="PANTHER" id="PTHR45267">
    <property type="match status" value="1"/>
</dbReference>
<dbReference type="InterPro" id="IPR036291">
    <property type="entry name" value="NAD(P)-bd_dom_sf"/>
</dbReference>
<comment type="caution">
    <text evidence="1">The sequence shown here is derived from an EMBL/GenBank/DDBJ whole genome shotgun (WGS) entry which is preliminary data.</text>
</comment>
<gene>
    <name evidence="1" type="ORF">Syun_024295</name>
</gene>
<dbReference type="AlphaFoldDB" id="A0AAP0I463"/>
<dbReference type="EMBL" id="JBBNAF010000010">
    <property type="protein sequence ID" value="KAK9108284.1"/>
    <property type="molecule type" value="Genomic_DNA"/>
</dbReference>
<protein>
    <submittedName>
        <fullName evidence="1">Uncharacterized protein</fullName>
    </submittedName>
</protein>
<dbReference type="Proteomes" id="UP001420932">
    <property type="component" value="Unassembled WGS sequence"/>
</dbReference>
<sequence>MPTLTDAHFEQFVCSSLVLPQNRHKVFCQRMASTGRGGGGGAAIAAAATEELRAMANGGHHKKVLITSVGRGLGRALAIEMARRGHTVFGFSRDFYDLESLGLIIFSDPDHCHVLFHLAVHDDEIVSLFAHNAIDLVQSLHERQIPPEFDASDVLLLMQNTRVNSESLHRMTTYKIRSSSEGLQQRQQCERATLISWRFSLKARASRRL</sequence>
<dbReference type="GO" id="GO:0006760">
    <property type="term" value="P:folic acid-containing compound metabolic process"/>
    <property type="evidence" value="ECO:0007669"/>
    <property type="project" value="TreeGrafter"/>
</dbReference>
<reference evidence="1 2" key="1">
    <citation type="submission" date="2024-01" db="EMBL/GenBank/DDBJ databases">
        <title>Genome assemblies of Stephania.</title>
        <authorList>
            <person name="Yang L."/>
        </authorList>
    </citation>
    <scope>NUCLEOTIDE SEQUENCE [LARGE SCALE GENOMIC DNA]</scope>
    <source>
        <strain evidence="1">YNDBR</strain>
        <tissue evidence="1">Leaf</tissue>
    </source>
</reference>
<name>A0AAP0I463_9MAGN</name>
<proteinExistence type="predicted"/>